<evidence type="ECO:0008006" key="3">
    <source>
        <dbReference type="Google" id="ProtNLM"/>
    </source>
</evidence>
<protein>
    <recommendedName>
        <fullName evidence="3">Transposase</fullName>
    </recommendedName>
</protein>
<dbReference type="EMBL" id="AKAU01000101">
    <property type="protein sequence ID" value="EIM99313.1"/>
    <property type="molecule type" value="Genomic_DNA"/>
</dbReference>
<gene>
    <name evidence="1" type="ORF">WQE_19444</name>
</gene>
<comment type="caution">
    <text evidence="1">The sequence shown here is derived from an EMBL/GenBank/DDBJ whole genome shotgun (WGS) entry which is preliminary data.</text>
</comment>
<accession>A0ABP2PNG5</accession>
<name>A0ABP2PNG5_9BURK</name>
<organism evidence="1 2">
    <name type="scientific">Paraburkholderia hospita</name>
    <dbReference type="NCBI Taxonomy" id="169430"/>
    <lineage>
        <taxon>Bacteria</taxon>
        <taxon>Pseudomonadati</taxon>
        <taxon>Pseudomonadota</taxon>
        <taxon>Betaproteobacteria</taxon>
        <taxon>Burkholderiales</taxon>
        <taxon>Burkholderiaceae</taxon>
        <taxon>Paraburkholderia</taxon>
    </lineage>
</organism>
<proteinExistence type="predicted"/>
<evidence type="ECO:0000313" key="2">
    <source>
        <dbReference type="Proteomes" id="UP000004980"/>
    </source>
</evidence>
<evidence type="ECO:0000313" key="1">
    <source>
        <dbReference type="EMBL" id="EIM99313.1"/>
    </source>
</evidence>
<sequence length="60" mass="7341">MRDQASLLLRLIERFFAALKHKKFFTRRLSMQRMSRCKPLSHKHFSRVLSHSQPIEKRME</sequence>
<dbReference type="Proteomes" id="UP000004980">
    <property type="component" value="Unassembled WGS sequence"/>
</dbReference>
<reference evidence="1 2" key="1">
    <citation type="journal article" date="2012" name="J. Bacteriol.">
        <title>Draft Genome Sequence of the Soil Bacterium Burkholderia terrae Strain BS001, Which Interacts with Fungal Surface Structures.</title>
        <authorList>
            <person name="Nazir R."/>
            <person name="Hansen M.A."/>
            <person name="Sorensen S."/>
            <person name="van Elsas J.D."/>
        </authorList>
    </citation>
    <scope>NUCLEOTIDE SEQUENCE [LARGE SCALE GENOMIC DNA]</scope>
    <source>
        <strain evidence="1 2">BS001</strain>
    </source>
</reference>
<keyword evidence="2" id="KW-1185">Reference proteome</keyword>